<dbReference type="Ensembl" id="ENSSHBT00005025047.1">
    <property type="protein sequence ID" value="ENSSHBP00005021016.1"/>
    <property type="gene ID" value="ENSSHBG00005017848.1"/>
</dbReference>
<dbReference type="RefSeq" id="XP_030350518.1">
    <property type="nucleotide sequence ID" value="XM_030494658.1"/>
</dbReference>
<evidence type="ECO:0000313" key="6">
    <source>
        <dbReference type="Proteomes" id="UP000472266"/>
    </source>
</evidence>
<name>A0A672V0F3_STRHB</name>
<reference evidence="5" key="2">
    <citation type="submission" date="2025-08" db="UniProtKB">
        <authorList>
            <consortium name="Ensembl"/>
        </authorList>
    </citation>
    <scope>IDENTIFICATION</scope>
</reference>
<dbReference type="SUPFAM" id="SSF52025">
    <property type="entry name" value="PA domain"/>
    <property type="match status" value="1"/>
</dbReference>
<feature type="transmembrane region" description="Helical" evidence="3">
    <location>
        <begin position="108"/>
        <end position="129"/>
    </location>
</feature>
<dbReference type="OMA" id="GYYAHKK"/>
<evidence type="ECO:0000256" key="1">
    <source>
        <dbReference type="ARBA" id="ARBA00005634"/>
    </source>
</evidence>
<proteinExistence type="inferred from homology"/>
<dbReference type="SUPFAM" id="SSF53187">
    <property type="entry name" value="Zn-dependent exopeptidases"/>
    <property type="match status" value="1"/>
</dbReference>
<evidence type="ECO:0000313" key="5">
    <source>
        <dbReference type="Ensembl" id="ENSSHBP00005021016.1"/>
    </source>
</evidence>
<dbReference type="RefSeq" id="XP_030350522.1">
    <property type="nucleotide sequence ID" value="XM_030494662.1"/>
</dbReference>
<dbReference type="GO" id="GO:0009617">
    <property type="term" value="P:response to bacterium"/>
    <property type="evidence" value="ECO:0007669"/>
    <property type="project" value="Ensembl"/>
</dbReference>
<gene>
    <name evidence="5" type="primary">NAALADL2</name>
</gene>
<dbReference type="AlphaFoldDB" id="A0A672V0F3"/>
<dbReference type="Gene3D" id="1.20.930.40">
    <property type="entry name" value="Transferrin receptor-like, dimerisation domain"/>
    <property type="match status" value="1"/>
</dbReference>
<dbReference type="InterPro" id="IPR046450">
    <property type="entry name" value="PA_dom_sf"/>
</dbReference>
<feature type="domain" description="Peptidase M28" evidence="4">
    <location>
        <begin position="412"/>
        <end position="576"/>
    </location>
</feature>
<dbReference type="RefSeq" id="XP_030350517.1">
    <property type="nucleotide sequence ID" value="XM_030494657.1"/>
</dbReference>
<evidence type="ECO:0000256" key="2">
    <source>
        <dbReference type="SAM" id="MobiDB-lite"/>
    </source>
</evidence>
<keyword evidence="6" id="KW-1185">Reference proteome</keyword>
<dbReference type="InterPro" id="IPR007484">
    <property type="entry name" value="Peptidase_M28"/>
</dbReference>
<evidence type="ECO:0000256" key="3">
    <source>
        <dbReference type="SAM" id="Phobius"/>
    </source>
</evidence>
<dbReference type="CDD" id="cd03874">
    <property type="entry name" value="M28_PMSA_TfR_like"/>
    <property type="match status" value="1"/>
</dbReference>
<dbReference type="RefSeq" id="XP_030350521.1">
    <property type="nucleotide sequence ID" value="XM_030494661.1"/>
</dbReference>
<organism evidence="5 6">
    <name type="scientific">Strigops habroptila</name>
    <name type="common">Kakapo</name>
    <dbReference type="NCBI Taxonomy" id="2489341"/>
    <lineage>
        <taxon>Eukaryota</taxon>
        <taxon>Metazoa</taxon>
        <taxon>Chordata</taxon>
        <taxon>Craniata</taxon>
        <taxon>Vertebrata</taxon>
        <taxon>Euteleostomi</taxon>
        <taxon>Archelosauria</taxon>
        <taxon>Archosauria</taxon>
        <taxon>Dinosauria</taxon>
        <taxon>Saurischia</taxon>
        <taxon>Theropoda</taxon>
        <taxon>Coelurosauria</taxon>
        <taxon>Aves</taxon>
        <taxon>Neognathae</taxon>
        <taxon>Neoaves</taxon>
        <taxon>Telluraves</taxon>
        <taxon>Australaves</taxon>
        <taxon>Psittaciformes</taxon>
        <taxon>Psittacidae</taxon>
        <taxon>Strigops</taxon>
    </lineage>
</organism>
<dbReference type="PANTHER" id="PTHR10404:SF32">
    <property type="entry name" value="INACTIVE N-ACETYLATED-ALPHA-LINKED ACIDIC DIPEPTIDASE-LIKE PROTEIN 2"/>
    <property type="match status" value="1"/>
</dbReference>
<dbReference type="InterPro" id="IPR036757">
    <property type="entry name" value="TFR-like_dimer_dom_sf"/>
</dbReference>
<protein>
    <submittedName>
        <fullName evidence="5">N-acetylated alpha-linked acidic dipeptidase like 2</fullName>
    </submittedName>
</protein>
<dbReference type="InParanoid" id="A0A672V0F3"/>
<keyword evidence="3" id="KW-0472">Membrane</keyword>
<dbReference type="RefSeq" id="XP_030350520.1">
    <property type="nucleotide sequence ID" value="XM_030494660.1"/>
</dbReference>
<dbReference type="FunFam" id="3.40.630.10:FF:000101">
    <property type="entry name" value="N-acetylated alpha-linked acidic dipeptidase like 1"/>
    <property type="match status" value="1"/>
</dbReference>
<comment type="similarity">
    <text evidence="1">Belongs to the peptidase M28 family. M28B subfamily.</text>
</comment>
<dbReference type="Proteomes" id="UP000472266">
    <property type="component" value="Chromosome 9"/>
</dbReference>
<dbReference type="Gene3D" id="3.40.630.10">
    <property type="entry name" value="Zn peptidases"/>
    <property type="match status" value="1"/>
</dbReference>
<evidence type="ECO:0000259" key="4">
    <source>
        <dbReference type="Pfam" id="PF04389"/>
    </source>
</evidence>
<dbReference type="GO" id="GO:0005654">
    <property type="term" value="C:nucleoplasm"/>
    <property type="evidence" value="ECO:0007669"/>
    <property type="project" value="Ensembl"/>
</dbReference>
<dbReference type="CDD" id="cd02131">
    <property type="entry name" value="PA_hNAALADL2_like"/>
    <property type="match status" value="1"/>
</dbReference>
<dbReference type="PANTHER" id="PTHR10404">
    <property type="entry name" value="N-ACETYLATED-ALPHA-LINKED ACIDIC DIPEPTIDASE"/>
    <property type="match status" value="1"/>
</dbReference>
<dbReference type="Pfam" id="PF04389">
    <property type="entry name" value="Peptidase_M28"/>
    <property type="match status" value="1"/>
</dbReference>
<keyword evidence="3" id="KW-0812">Transmembrane</keyword>
<dbReference type="GeneTree" id="ENSGT01030000234598"/>
<feature type="region of interest" description="Disordered" evidence="2">
    <location>
        <begin position="58"/>
        <end position="81"/>
    </location>
</feature>
<accession>A0A672V0F3</accession>
<dbReference type="CTD" id="254827"/>
<dbReference type="GeneID" id="115611553"/>
<dbReference type="SUPFAM" id="SSF47672">
    <property type="entry name" value="Transferrin receptor-like dimerisation domain"/>
    <property type="match status" value="1"/>
</dbReference>
<dbReference type="Gene3D" id="3.50.30.30">
    <property type="match status" value="1"/>
</dbReference>
<dbReference type="InterPro" id="IPR039373">
    <property type="entry name" value="Peptidase_M28B"/>
</dbReference>
<sequence>MAYHKVNADKRAQGHSPYLDNDELQATALELEWDMEKELEEPSFDHFRLDGAVQHHLGNSQSPDLDLEPIQPSSSPKGRFQRLQEDPDYVLHYTRQTPKSNRCSFFQILKVFCTAFILFIFGIVIGYYARKKCPSPPPSQEPNNPHIYHEILKEIKAEHIQQIYRDLLQFPREDDVDVAMKILFQWRSQGLEDVRLVNYSVLLDLPGSSSNTVTLKTSGECFYPSGQQCNKETKTLHSQDLLYSYAAYSAKGTLEAELVDVQYGTVADLIRIQAITNVTKKIALLKLGQSPLLYKLSLLEDAGFGGVLLYVDPCDLPKTTDLADKAFMVSLNGGGDPSTPGYASIDGSYRQNQLNLTTLLVQPISAVLAKKLVSLPEDTVQKDRCIPLQWPAAGKKISLTIQSVTTYKTISNVIGYLKGTVFPDRYVIIGSHHNSLNTYSGQEWASSTAIITAFIQALALKVKKGWRPDRTIVFCSWGGTSFGNIGSYEWAEDLKRVLQRNVVAYVSLHNPVRGNSTLHPVASPSLQQLAAESQSFNCVEKTRCPGSNVSSVQIQGDSDYFINHLGVPAMQFSYEDIKTSENSSFLSEALFPIHTTKTEELDSSFSLHETIAKLTGQVTLQIANEPVLPFNALDIALEVQNSLKGDEVDIPQLLAVASRLRDTAELFQSDEMRPANDPKERAPIRVRMLNDVLQSLEKSFLIDRAPPGLYRNILYRLDERTSQFSVLLEALEHCKLHQSNETIQAALSEVLNSIKSAQVYFKAGLDVFETTLAGKK</sequence>
<reference evidence="5" key="3">
    <citation type="submission" date="2025-09" db="UniProtKB">
        <authorList>
            <consortium name="Ensembl"/>
        </authorList>
    </citation>
    <scope>IDENTIFICATION</scope>
</reference>
<reference evidence="5 6" key="1">
    <citation type="submission" date="2019-11" db="EMBL/GenBank/DDBJ databases">
        <title>Strigops habroptila (kakapo) genome, bStrHab1, primary haplotype, v2.</title>
        <authorList>
            <person name="Jarvis E.D."/>
            <person name="Howard J."/>
            <person name="Rhie A."/>
            <person name="Phillippy A."/>
            <person name="Korlach J."/>
            <person name="Digby A."/>
            <person name="Iorns D."/>
            <person name="Eason D."/>
            <person name="Robertson B."/>
            <person name="Raemaekers T."/>
            <person name="Howe K."/>
            <person name="Lewin H."/>
            <person name="Damas J."/>
            <person name="Hastie A."/>
            <person name="Tracey A."/>
            <person name="Chow W."/>
            <person name="Fedrigo O."/>
        </authorList>
    </citation>
    <scope>NUCLEOTIDE SEQUENCE [LARGE SCALE GENOMIC DNA]</scope>
</reference>
<keyword evidence="3" id="KW-1133">Transmembrane helix</keyword>